<sequence>WFSVVYLKDASWACHLAEESRNLFAFEWEDPDNGRKQQLRCTTLPEGFMECPNLFGQMLEKILEEFQMKSGIKILQCVGDLLISGEEDQEVREASIQLLNFLGEQGLRVSKTKLQFVQREVRYLGDLITERRRKINPERISGTALSLPKTKREIRKILELLGYCRLWIEGYTQVVKFLYNKLVEEGPIQWQEEEQRQFKELKQKLIEAPVLALPCLEKPFHIFVNT</sequence>
<evidence type="ECO:0000256" key="2">
    <source>
        <dbReference type="ARBA" id="ARBA00012180"/>
    </source>
</evidence>
<gene>
    <name evidence="4" type="ORF">N333_10665</name>
</gene>
<name>A0A091RSQ1_NESNO</name>
<dbReference type="PROSITE" id="PS50878">
    <property type="entry name" value="RT_POL"/>
    <property type="match status" value="1"/>
</dbReference>
<dbReference type="InterPro" id="IPR051320">
    <property type="entry name" value="Viral_Replic_Matur_Polypro"/>
</dbReference>
<evidence type="ECO:0000256" key="1">
    <source>
        <dbReference type="ARBA" id="ARBA00010879"/>
    </source>
</evidence>
<dbReference type="EMBL" id="KK930262">
    <property type="protein sequence ID" value="KFQ44796.1"/>
    <property type="molecule type" value="Genomic_DNA"/>
</dbReference>
<dbReference type="InterPro" id="IPR043502">
    <property type="entry name" value="DNA/RNA_pol_sf"/>
</dbReference>
<dbReference type="InterPro" id="IPR043128">
    <property type="entry name" value="Rev_trsase/Diguanyl_cyclase"/>
</dbReference>
<evidence type="ECO:0000313" key="4">
    <source>
        <dbReference type="EMBL" id="KFQ44796.1"/>
    </source>
</evidence>
<reference evidence="4 5" key="1">
    <citation type="submission" date="2014-04" db="EMBL/GenBank/DDBJ databases">
        <title>Genome evolution of avian class.</title>
        <authorList>
            <person name="Zhang G."/>
            <person name="Li C."/>
        </authorList>
    </citation>
    <scope>NUCLEOTIDE SEQUENCE [LARGE SCALE GENOMIC DNA]</scope>
    <source>
        <strain evidence="4">BGI_N333</strain>
    </source>
</reference>
<dbReference type="EC" id="3.1.26.4" evidence="2"/>
<dbReference type="PANTHER" id="PTHR33064:SF38">
    <property type="entry name" value="LRRGT00076-LIKE"/>
    <property type="match status" value="1"/>
</dbReference>
<proteinExistence type="inferred from homology"/>
<evidence type="ECO:0000313" key="5">
    <source>
        <dbReference type="Proteomes" id="UP000053840"/>
    </source>
</evidence>
<dbReference type="Gene3D" id="3.30.70.270">
    <property type="match status" value="2"/>
</dbReference>
<feature type="non-terminal residue" evidence="4">
    <location>
        <position position="226"/>
    </location>
</feature>
<dbReference type="SUPFAM" id="SSF56672">
    <property type="entry name" value="DNA/RNA polymerases"/>
    <property type="match status" value="1"/>
</dbReference>
<feature type="domain" description="Reverse transcriptase" evidence="3">
    <location>
        <begin position="1"/>
        <end position="128"/>
    </location>
</feature>
<accession>A0A091RSQ1</accession>
<dbReference type="AlphaFoldDB" id="A0A091RSQ1"/>
<dbReference type="Proteomes" id="UP000053840">
    <property type="component" value="Unassembled WGS sequence"/>
</dbReference>
<keyword evidence="5" id="KW-1185">Reference proteome</keyword>
<organism evidence="4 5">
    <name type="scientific">Nestor notabilis</name>
    <name type="common">Kea</name>
    <dbReference type="NCBI Taxonomy" id="176057"/>
    <lineage>
        <taxon>Eukaryota</taxon>
        <taxon>Metazoa</taxon>
        <taxon>Chordata</taxon>
        <taxon>Craniata</taxon>
        <taxon>Vertebrata</taxon>
        <taxon>Euteleostomi</taxon>
        <taxon>Archelosauria</taxon>
        <taxon>Archosauria</taxon>
        <taxon>Dinosauria</taxon>
        <taxon>Saurischia</taxon>
        <taxon>Theropoda</taxon>
        <taxon>Coelurosauria</taxon>
        <taxon>Aves</taxon>
        <taxon>Neognathae</taxon>
        <taxon>Neoaves</taxon>
        <taxon>Telluraves</taxon>
        <taxon>Australaves</taxon>
        <taxon>Psittaciformes</taxon>
        <taxon>Psittacidae</taxon>
        <taxon>Nestor</taxon>
    </lineage>
</organism>
<evidence type="ECO:0000259" key="3">
    <source>
        <dbReference type="PROSITE" id="PS50878"/>
    </source>
</evidence>
<comment type="similarity">
    <text evidence="1">Belongs to the beta type-B retroviral polymerase family. HERV class-II K(HML-2) pol subfamily.</text>
</comment>
<dbReference type="PANTHER" id="PTHR33064">
    <property type="entry name" value="POL PROTEIN"/>
    <property type="match status" value="1"/>
</dbReference>
<protein>
    <recommendedName>
        <fullName evidence="2">ribonuclease H</fullName>
        <ecNumber evidence="2">3.1.26.4</ecNumber>
    </recommendedName>
</protein>
<dbReference type="InterPro" id="IPR000477">
    <property type="entry name" value="RT_dom"/>
</dbReference>
<feature type="non-terminal residue" evidence="4">
    <location>
        <position position="1"/>
    </location>
</feature>
<dbReference type="Pfam" id="PF00078">
    <property type="entry name" value="RVT_1"/>
    <property type="match status" value="1"/>
</dbReference>
<dbReference type="Gene3D" id="3.10.10.10">
    <property type="entry name" value="HIV Type 1 Reverse Transcriptase, subunit A, domain 1"/>
    <property type="match status" value="1"/>
</dbReference>
<dbReference type="GO" id="GO:0004523">
    <property type="term" value="F:RNA-DNA hybrid ribonuclease activity"/>
    <property type="evidence" value="ECO:0007669"/>
    <property type="project" value="UniProtKB-EC"/>
</dbReference>